<gene>
    <name evidence="2" type="ORF">SFSGTM_26530</name>
</gene>
<feature type="signal peptide" evidence="1">
    <location>
        <begin position="1"/>
        <end position="23"/>
    </location>
</feature>
<dbReference type="Pfam" id="PF08238">
    <property type="entry name" value="Sel1"/>
    <property type="match status" value="5"/>
</dbReference>
<dbReference type="AlphaFoldDB" id="A0A809RKE5"/>
<dbReference type="InterPro" id="IPR006597">
    <property type="entry name" value="Sel1-like"/>
</dbReference>
<dbReference type="EMBL" id="AP021881">
    <property type="protein sequence ID" value="BBP01945.1"/>
    <property type="molecule type" value="Genomic_DNA"/>
</dbReference>
<organism evidence="2 3">
    <name type="scientific">Sulfuriferula nivalis</name>
    <dbReference type="NCBI Taxonomy" id="2675298"/>
    <lineage>
        <taxon>Bacteria</taxon>
        <taxon>Pseudomonadati</taxon>
        <taxon>Pseudomonadota</taxon>
        <taxon>Betaproteobacteria</taxon>
        <taxon>Nitrosomonadales</taxon>
        <taxon>Sulfuricellaceae</taxon>
        <taxon>Sulfuriferula</taxon>
    </lineage>
</organism>
<dbReference type="Gene3D" id="1.25.40.10">
    <property type="entry name" value="Tetratricopeptide repeat domain"/>
    <property type="match status" value="2"/>
</dbReference>
<sequence length="266" mass="29459">MKYTLRKVLALIISLLIFQPCHATVTDGFLAYSKGDYASALKEWTPLAAQGDALAQFGMGLLYKHGRGVTKDNQQAADLYRKAAQQDIPAAQNNLGLMYANGEGVTQDLQQAAIWYRKAADHHVAQAQYSLGMLYANGTGVTQDYQQAASWLRLAVDQSYAPAQSELGMLYNSGLGVSQDQQLAIRLLRKAAELNYTPAQRNLGLIYEKQGETAANYIEARKWFGIATERGEASASEDKARIEKIMRPQDITEAKRLARSWLAQHK</sequence>
<dbReference type="Proteomes" id="UP000463939">
    <property type="component" value="Chromosome"/>
</dbReference>
<reference evidence="3" key="1">
    <citation type="submission" date="2019-11" db="EMBL/GenBank/DDBJ databases">
        <title>Isolation and characterization of a novel species in the genus Sulfuriferula.</title>
        <authorList>
            <person name="Mochizuki J."/>
            <person name="Kojima H."/>
            <person name="Fukui M."/>
        </authorList>
    </citation>
    <scope>NUCLEOTIDE SEQUENCE [LARGE SCALE GENOMIC DNA]</scope>
    <source>
        <strain evidence="3">SGTM</strain>
    </source>
</reference>
<keyword evidence="1" id="KW-0732">Signal</keyword>
<dbReference type="SMART" id="SM00671">
    <property type="entry name" value="SEL1"/>
    <property type="match status" value="5"/>
</dbReference>
<feature type="chain" id="PRO_5032457950" description="Sel1 repeat family protein" evidence="1">
    <location>
        <begin position="24"/>
        <end position="266"/>
    </location>
</feature>
<proteinExistence type="predicted"/>
<evidence type="ECO:0000313" key="3">
    <source>
        <dbReference type="Proteomes" id="UP000463939"/>
    </source>
</evidence>
<accession>A0A809RKE5</accession>
<keyword evidence="3" id="KW-1185">Reference proteome</keyword>
<dbReference type="KEGG" id="sniv:SFSGTM_26530"/>
<name>A0A809RKE5_9PROT</name>
<evidence type="ECO:0008006" key="4">
    <source>
        <dbReference type="Google" id="ProtNLM"/>
    </source>
</evidence>
<dbReference type="InterPro" id="IPR050767">
    <property type="entry name" value="Sel1_AlgK"/>
</dbReference>
<evidence type="ECO:0000256" key="1">
    <source>
        <dbReference type="SAM" id="SignalP"/>
    </source>
</evidence>
<dbReference type="PANTHER" id="PTHR11102">
    <property type="entry name" value="SEL-1-LIKE PROTEIN"/>
    <property type="match status" value="1"/>
</dbReference>
<dbReference type="PANTHER" id="PTHR11102:SF160">
    <property type="entry name" value="ERAD-ASSOCIATED E3 UBIQUITIN-PROTEIN LIGASE COMPONENT HRD3"/>
    <property type="match status" value="1"/>
</dbReference>
<evidence type="ECO:0000313" key="2">
    <source>
        <dbReference type="EMBL" id="BBP01945.1"/>
    </source>
</evidence>
<dbReference type="RefSeq" id="WP_162085655.1">
    <property type="nucleotide sequence ID" value="NZ_AP021881.1"/>
</dbReference>
<protein>
    <recommendedName>
        <fullName evidence="4">Sel1 repeat family protein</fullName>
    </recommendedName>
</protein>
<dbReference type="SUPFAM" id="SSF81901">
    <property type="entry name" value="HCP-like"/>
    <property type="match status" value="1"/>
</dbReference>
<dbReference type="InterPro" id="IPR011990">
    <property type="entry name" value="TPR-like_helical_dom_sf"/>
</dbReference>